<accession>A0AAW7DTF3</accession>
<evidence type="ECO:0000313" key="1">
    <source>
        <dbReference type="EMBL" id="MDM1697124.1"/>
    </source>
</evidence>
<sequence>MTAITHAPLFAPTALTLIKQAVTDFFSKPASQPAAAQPAPAVPSLEYVAISYKRQLGQAVLAVNFQLDDGADFDHALSVISDRYSVCPDELRKAYNKYWSNKQILAEK</sequence>
<dbReference type="RefSeq" id="WP_286594390.1">
    <property type="nucleotide sequence ID" value="NZ_JACANB010000008.1"/>
</dbReference>
<reference evidence="1" key="1">
    <citation type="submission" date="2020-06" db="EMBL/GenBank/DDBJ databases">
        <authorList>
            <person name="Dong N."/>
        </authorList>
    </citation>
    <scope>NUCLEOTIDE SEQUENCE</scope>
    <source>
        <strain evidence="1">DF46-2-2</strain>
    </source>
</reference>
<gene>
    <name evidence="1" type="ORF">HX099_10710</name>
</gene>
<name>A0AAW7DTF3_9GAMM</name>
<proteinExistence type="predicted"/>
<reference evidence="1" key="2">
    <citation type="journal article" date="2022" name="Sci. Total Environ.">
        <title>Prevalence, transmission, and molecular epidemiology of tet(X)-positive bacteria among humans, animals, and environmental niches in China: An epidemiological, and genomic-based study.</title>
        <authorList>
            <person name="Dong N."/>
            <person name="Zeng Y."/>
            <person name="Cai C."/>
            <person name="Sun C."/>
            <person name="Lu J."/>
            <person name="Liu C."/>
            <person name="Zhou H."/>
            <person name="Sun Q."/>
            <person name="Shu L."/>
            <person name="Wang H."/>
            <person name="Wang Y."/>
            <person name="Wang S."/>
            <person name="Wu C."/>
            <person name="Chan E.W."/>
            <person name="Chen G."/>
            <person name="Shen Z."/>
            <person name="Chen S."/>
            <person name="Zhang R."/>
        </authorList>
    </citation>
    <scope>NUCLEOTIDE SEQUENCE</scope>
    <source>
        <strain evidence="1">DF46-2-2</strain>
    </source>
</reference>
<organism evidence="1 2">
    <name type="scientific">Thiopseudomonas alkaliphila</name>
    <dbReference type="NCBI Taxonomy" id="1697053"/>
    <lineage>
        <taxon>Bacteria</taxon>
        <taxon>Pseudomonadati</taxon>
        <taxon>Pseudomonadota</taxon>
        <taxon>Gammaproteobacteria</taxon>
        <taxon>Pseudomonadales</taxon>
        <taxon>Pseudomonadaceae</taxon>
        <taxon>Thiopseudomonas</taxon>
    </lineage>
</organism>
<protein>
    <submittedName>
        <fullName evidence="1">Uncharacterized protein</fullName>
    </submittedName>
</protein>
<evidence type="ECO:0000313" key="2">
    <source>
        <dbReference type="Proteomes" id="UP001173465"/>
    </source>
</evidence>
<comment type="caution">
    <text evidence="1">The sequence shown here is derived from an EMBL/GenBank/DDBJ whole genome shotgun (WGS) entry which is preliminary data.</text>
</comment>
<dbReference type="EMBL" id="JACANB010000008">
    <property type="protein sequence ID" value="MDM1697124.1"/>
    <property type="molecule type" value="Genomic_DNA"/>
</dbReference>
<dbReference type="Proteomes" id="UP001173465">
    <property type="component" value="Unassembled WGS sequence"/>
</dbReference>
<dbReference type="AlphaFoldDB" id="A0AAW7DTF3"/>